<evidence type="ECO:0000256" key="1">
    <source>
        <dbReference type="SAM" id="SignalP"/>
    </source>
</evidence>
<keyword evidence="1" id="KW-0732">Signal</keyword>
<feature type="signal peptide" evidence="1">
    <location>
        <begin position="1"/>
        <end position="20"/>
    </location>
</feature>
<evidence type="ECO:0000313" key="2">
    <source>
        <dbReference type="EMBL" id="GHC67531.1"/>
    </source>
</evidence>
<evidence type="ECO:0000313" key="3">
    <source>
        <dbReference type="Proteomes" id="UP000638981"/>
    </source>
</evidence>
<name>A0A918WQR8_9RHOB</name>
<dbReference type="AlphaFoldDB" id="A0A918WQR8"/>
<protein>
    <submittedName>
        <fullName evidence="2">Uncharacterized protein</fullName>
    </submittedName>
</protein>
<sequence>MRLAFILGAALPLTACVASGAGTGAVTSPTGRPEGPARVEFITNGGATAQMIVTLPDGEVFRGPAVSGQRQSQPGVGFGPGTKDIFVTAPGREWTGEILAVLRSGRGQTMDCALREKRTGLGLEGGAVGSCTVSDGRRVQIDL</sequence>
<accession>A0A918WQR8</accession>
<keyword evidence="3" id="KW-1185">Reference proteome</keyword>
<dbReference type="EMBL" id="BMYJ01000018">
    <property type="protein sequence ID" value="GHC67531.1"/>
    <property type="molecule type" value="Genomic_DNA"/>
</dbReference>
<reference evidence="2" key="2">
    <citation type="submission" date="2020-09" db="EMBL/GenBank/DDBJ databases">
        <authorList>
            <person name="Sun Q."/>
            <person name="Kim S."/>
        </authorList>
    </citation>
    <scope>NUCLEOTIDE SEQUENCE</scope>
    <source>
        <strain evidence="2">KCTC 23310</strain>
    </source>
</reference>
<comment type="caution">
    <text evidence="2">The sequence shown here is derived from an EMBL/GenBank/DDBJ whole genome shotgun (WGS) entry which is preliminary data.</text>
</comment>
<dbReference type="RefSeq" id="WP_189413629.1">
    <property type="nucleotide sequence ID" value="NZ_BMYJ01000018.1"/>
</dbReference>
<dbReference type="Proteomes" id="UP000638981">
    <property type="component" value="Unassembled WGS sequence"/>
</dbReference>
<organism evidence="2 3">
    <name type="scientific">Neogemmobacter tilapiae</name>
    <dbReference type="NCBI Taxonomy" id="875041"/>
    <lineage>
        <taxon>Bacteria</taxon>
        <taxon>Pseudomonadati</taxon>
        <taxon>Pseudomonadota</taxon>
        <taxon>Alphaproteobacteria</taxon>
        <taxon>Rhodobacterales</taxon>
        <taxon>Paracoccaceae</taxon>
        <taxon>Neogemmobacter</taxon>
    </lineage>
</organism>
<proteinExistence type="predicted"/>
<gene>
    <name evidence="2" type="ORF">GCM10007315_35720</name>
</gene>
<feature type="chain" id="PRO_5037931044" evidence="1">
    <location>
        <begin position="21"/>
        <end position="143"/>
    </location>
</feature>
<reference evidence="2" key="1">
    <citation type="journal article" date="2014" name="Int. J. Syst. Evol. Microbiol.">
        <title>Complete genome sequence of Corynebacterium casei LMG S-19264T (=DSM 44701T), isolated from a smear-ripened cheese.</title>
        <authorList>
            <consortium name="US DOE Joint Genome Institute (JGI-PGF)"/>
            <person name="Walter F."/>
            <person name="Albersmeier A."/>
            <person name="Kalinowski J."/>
            <person name="Ruckert C."/>
        </authorList>
    </citation>
    <scope>NUCLEOTIDE SEQUENCE</scope>
    <source>
        <strain evidence="2">KCTC 23310</strain>
    </source>
</reference>